<organism evidence="1">
    <name type="scientific">Manihot esculenta</name>
    <name type="common">Cassava</name>
    <name type="synonym">Jatropha manihot</name>
    <dbReference type="NCBI Taxonomy" id="3983"/>
    <lineage>
        <taxon>Eukaryota</taxon>
        <taxon>Viridiplantae</taxon>
        <taxon>Streptophyta</taxon>
        <taxon>Embryophyta</taxon>
        <taxon>Tracheophyta</taxon>
        <taxon>Spermatophyta</taxon>
        <taxon>Magnoliopsida</taxon>
        <taxon>eudicotyledons</taxon>
        <taxon>Gunneridae</taxon>
        <taxon>Pentapetalae</taxon>
        <taxon>rosids</taxon>
        <taxon>fabids</taxon>
        <taxon>Malpighiales</taxon>
        <taxon>Euphorbiaceae</taxon>
        <taxon>Crotonoideae</taxon>
        <taxon>Manihoteae</taxon>
        <taxon>Manihot</taxon>
    </lineage>
</organism>
<dbReference type="EMBL" id="CM004388">
    <property type="protein sequence ID" value="OAY56703.1"/>
    <property type="molecule type" value="Genomic_DNA"/>
</dbReference>
<name>A0A2C9WAP5_MANES</name>
<accession>A0A2C9WAP5</accession>
<reference evidence="1" key="1">
    <citation type="submission" date="2016-02" db="EMBL/GenBank/DDBJ databases">
        <title>WGS assembly of Manihot esculenta.</title>
        <authorList>
            <person name="Bredeson J.V."/>
            <person name="Prochnik S.E."/>
            <person name="Lyons J.B."/>
            <person name="Schmutz J."/>
            <person name="Grimwood J."/>
            <person name="Vrebalov J."/>
            <person name="Bart R.S."/>
            <person name="Amuge T."/>
            <person name="Ferguson M.E."/>
            <person name="Green R."/>
            <person name="Putnam N."/>
            <person name="Stites J."/>
            <person name="Rounsley S."/>
            <person name="Rokhsar D.S."/>
        </authorList>
    </citation>
    <scope>NUCLEOTIDE SEQUENCE [LARGE SCALE GENOMIC DNA]</scope>
    <source>
        <tissue evidence="1">Leaf</tissue>
    </source>
</reference>
<proteinExistence type="predicted"/>
<evidence type="ECO:0000313" key="1">
    <source>
        <dbReference type="EMBL" id="OAY56703.1"/>
    </source>
</evidence>
<sequence length="63" mass="7352">MLLPSQIAILPLTRDVIHYLSRKGCEKVHWKHVKAIHRKTWHLRPEGKSLLLSPNPRPKEIAI</sequence>
<protein>
    <submittedName>
        <fullName evidence="1">Uncharacterized protein</fullName>
    </submittedName>
</protein>
<gene>
    <name evidence="1" type="ORF">MANES_02G038500</name>
</gene>
<dbReference type="AlphaFoldDB" id="A0A2C9WAP5"/>